<dbReference type="AlphaFoldDB" id="A0A9D2MCN0"/>
<comment type="cofactor">
    <cofactor evidence="1">
        <name>Co(2+)</name>
        <dbReference type="ChEBI" id="CHEBI:48828"/>
    </cofactor>
</comment>
<evidence type="ECO:0000256" key="7">
    <source>
        <dbReference type="ARBA" id="ARBA00022723"/>
    </source>
</evidence>
<keyword evidence="6" id="KW-0645">Protease</keyword>
<evidence type="ECO:0000256" key="3">
    <source>
        <dbReference type="ARBA" id="ARBA00001947"/>
    </source>
</evidence>
<organism evidence="10 11">
    <name type="scientific">Candidatus Faecalibacterium faecipullorum</name>
    <dbReference type="NCBI Taxonomy" id="2838578"/>
    <lineage>
        <taxon>Bacteria</taxon>
        <taxon>Bacillati</taxon>
        <taxon>Bacillota</taxon>
        <taxon>Clostridia</taxon>
        <taxon>Eubacteriales</taxon>
        <taxon>Oscillospiraceae</taxon>
        <taxon>Faecalibacterium</taxon>
    </lineage>
</organism>
<gene>
    <name evidence="10" type="ORF">H9771_00920</name>
</gene>
<dbReference type="PANTHER" id="PTHR34448">
    <property type="entry name" value="AMINOPEPTIDASE"/>
    <property type="match status" value="1"/>
</dbReference>
<dbReference type="GO" id="GO:0006508">
    <property type="term" value="P:proteolysis"/>
    <property type="evidence" value="ECO:0007669"/>
    <property type="project" value="UniProtKB-KW"/>
</dbReference>
<comment type="cofactor">
    <cofactor evidence="3">
        <name>Zn(2+)</name>
        <dbReference type="ChEBI" id="CHEBI:29105"/>
    </cofactor>
</comment>
<reference evidence="10" key="2">
    <citation type="submission" date="2021-04" db="EMBL/GenBank/DDBJ databases">
        <authorList>
            <person name="Gilroy R."/>
        </authorList>
    </citation>
    <scope>NUCLEOTIDE SEQUENCE</scope>
    <source>
        <strain evidence="10">ChiHjej9B8-13557</strain>
    </source>
</reference>
<evidence type="ECO:0000256" key="4">
    <source>
        <dbReference type="ARBA" id="ARBA00008236"/>
    </source>
</evidence>
<evidence type="ECO:0000313" key="10">
    <source>
        <dbReference type="EMBL" id="HJB58217.1"/>
    </source>
</evidence>
<evidence type="ECO:0000256" key="2">
    <source>
        <dbReference type="ARBA" id="ARBA00001946"/>
    </source>
</evidence>
<dbReference type="Pfam" id="PF02073">
    <property type="entry name" value="Peptidase_M29"/>
    <property type="match status" value="1"/>
</dbReference>
<protein>
    <submittedName>
        <fullName evidence="10">Aminopeptidase</fullName>
    </submittedName>
</protein>
<dbReference type="PANTHER" id="PTHR34448:SF3">
    <property type="entry name" value="AMINOPEPTIDASE AMPS"/>
    <property type="match status" value="1"/>
</dbReference>
<keyword evidence="8" id="KW-0378">Hydrolase</keyword>
<dbReference type="InterPro" id="IPR052170">
    <property type="entry name" value="M29_Exopeptidase"/>
</dbReference>
<evidence type="ECO:0000256" key="5">
    <source>
        <dbReference type="ARBA" id="ARBA00022438"/>
    </source>
</evidence>
<comment type="similarity">
    <text evidence="4">Belongs to the peptidase M29 family.</text>
</comment>
<dbReference type="EMBL" id="DWXX01000018">
    <property type="protein sequence ID" value="HJB58217.1"/>
    <property type="molecule type" value="Genomic_DNA"/>
</dbReference>
<name>A0A9D2MCN0_9FIRM</name>
<keyword evidence="7" id="KW-0479">Metal-binding</keyword>
<dbReference type="SUPFAM" id="SSF144052">
    <property type="entry name" value="Thermophilic metalloprotease-like"/>
    <property type="match status" value="1"/>
</dbReference>
<keyword evidence="5 10" id="KW-0031">Aminopeptidase</keyword>
<proteinExistence type="inferred from homology"/>
<reference evidence="10" key="1">
    <citation type="journal article" date="2021" name="PeerJ">
        <title>Extensive microbial diversity within the chicken gut microbiome revealed by metagenomics and culture.</title>
        <authorList>
            <person name="Gilroy R."/>
            <person name="Ravi A."/>
            <person name="Getino M."/>
            <person name="Pursley I."/>
            <person name="Horton D.L."/>
            <person name="Alikhan N.F."/>
            <person name="Baker D."/>
            <person name="Gharbi K."/>
            <person name="Hall N."/>
            <person name="Watson M."/>
            <person name="Adriaenssens E.M."/>
            <person name="Foster-Nyarko E."/>
            <person name="Jarju S."/>
            <person name="Secka A."/>
            <person name="Antonio M."/>
            <person name="Oren A."/>
            <person name="Chaudhuri R.R."/>
            <person name="La Ragione R."/>
            <person name="Hildebrand F."/>
            <person name="Pallen M.J."/>
        </authorList>
    </citation>
    <scope>NUCLEOTIDE SEQUENCE</scope>
    <source>
        <strain evidence="10">ChiHjej9B8-13557</strain>
    </source>
</reference>
<evidence type="ECO:0000256" key="1">
    <source>
        <dbReference type="ARBA" id="ARBA00001941"/>
    </source>
</evidence>
<evidence type="ECO:0000313" key="11">
    <source>
        <dbReference type="Proteomes" id="UP000824211"/>
    </source>
</evidence>
<comment type="caution">
    <text evidence="10">The sequence shown here is derived from an EMBL/GenBank/DDBJ whole genome shotgun (WGS) entry which is preliminary data.</text>
</comment>
<dbReference type="PRINTS" id="PR00919">
    <property type="entry name" value="THERMOPTASE"/>
</dbReference>
<dbReference type="GO" id="GO:0046872">
    <property type="term" value="F:metal ion binding"/>
    <property type="evidence" value="ECO:0007669"/>
    <property type="project" value="UniProtKB-KW"/>
</dbReference>
<evidence type="ECO:0000256" key="9">
    <source>
        <dbReference type="ARBA" id="ARBA00023049"/>
    </source>
</evidence>
<sequence length="413" mass="44665">MEQFDSLLAKYADFIVRVGVNVQPGQTLIIAAPIAAAPLARLCAASAFDAGARDVRVDWSDEALTRIRMEKGAEEALCDVKPYALRSYLDYAESEGGVCVLNIHADDPDALAGLDAGKVSRVSSARRRALKPWRSYTMNDRVQWCIAAMPSPAWAKKLFPDLGEADAVEKLWGLIFDTCRVTGGDPVREWQAHLARLTDLQNKMNALDLASVHFESANGTDLTVGLADGAVWESAASVSEKGVTFLPNIPTEEVFTAPHKDKVEGVVYGTKPYIHGGQTIRDFHVTFRHGRIVEYGAAENEALLGEVLDTDEGARHIGEVALVPASSPINRSGVIFCNTLFDENAACHIAFGASYPGTTRGGTALTEEQLLARGMNQSLIHEDVMIGAADTRITGHTRDGRDVAIFDGGEWVL</sequence>
<dbReference type="Proteomes" id="UP000824211">
    <property type="component" value="Unassembled WGS sequence"/>
</dbReference>
<dbReference type="GO" id="GO:0008237">
    <property type="term" value="F:metallopeptidase activity"/>
    <property type="evidence" value="ECO:0007669"/>
    <property type="project" value="UniProtKB-KW"/>
</dbReference>
<keyword evidence="9" id="KW-0482">Metalloprotease</keyword>
<accession>A0A9D2MCN0</accession>
<dbReference type="InterPro" id="IPR000787">
    <property type="entry name" value="Peptidase_M29"/>
</dbReference>
<dbReference type="GO" id="GO:0004177">
    <property type="term" value="F:aminopeptidase activity"/>
    <property type="evidence" value="ECO:0007669"/>
    <property type="project" value="UniProtKB-KW"/>
</dbReference>
<evidence type="ECO:0000256" key="6">
    <source>
        <dbReference type="ARBA" id="ARBA00022670"/>
    </source>
</evidence>
<evidence type="ECO:0000256" key="8">
    <source>
        <dbReference type="ARBA" id="ARBA00022801"/>
    </source>
</evidence>
<dbReference type="Gene3D" id="3.40.1830.10">
    <property type="entry name" value="Thermophilic metalloprotease (M29)"/>
    <property type="match status" value="1"/>
</dbReference>
<dbReference type="InterPro" id="IPR035097">
    <property type="entry name" value="M29_N-terminal"/>
</dbReference>
<comment type="cofactor">
    <cofactor evidence="2">
        <name>Mg(2+)</name>
        <dbReference type="ChEBI" id="CHEBI:18420"/>
    </cofactor>
</comment>